<dbReference type="GeneTree" id="ENSGT00390000001515"/>
<reference evidence="11" key="1">
    <citation type="submission" date="2025-04" db="UniProtKB">
        <authorList>
            <consortium name="RefSeq"/>
        </authorList>
    </citation>
    <scope>IDENTIFICATION</scope>
    <source>
        <tissue evidence="11">Sperm</tissue>
    </source>
</reference>
<dbReference type="Ensembl" id="ENSPMAT00000008552.1">
    <property type="protein sequence ID" value="ENSPMAP00000008514.1"/>
    <property type="gene ID" value="ENSPMAG00000007735.1"/>
</dbReference>
<evidence type="ECO:0000256" key="2">
    <source>
        <dbReference type="ARBA" id="ARBA00006227"/>
    </source>
</evidence>
<dbReference type="GO" id="GO:0003735">
    <property type="term" value="F:structural constituent of ribosome"/>
    <property type="evidence" value="ECO:0007669"/>
    <property type="project" value="InterPro"/>
</dbReference>
<protein>
    <recommendedName>
        <fullName evidence="6">Large ribosomal subunit protein uL13m</fullName>
    </recommendedName>
    <alternativeName>
        <fullName evidence="7">39S ribosomal protein L13, mitochondrial</fullName>
    </alternativeName>
</protein>
<keyword evidence="10" id="KW-1185">Reference proteome</keyword>
<dbReference type="GO" id="GO:0005762">
    <property type="term" value="C:mitochondrial large ribosomal subunit"/>
    <property type="evidence" value="ECO:0007669"/>
    <property type="project" value="TreeGrafter"/>
</dbReference>
<evidence type="ECO:0000256" key="4">
    <source>
        <dbReference type="ARBA" id="ARBA00023128"/>
    </source>
</evidence>
<dbReference type="Gene3D" id="3.90.1180.10">
    <property type="entry name" value="Ribosomal protein L13"/>
    <property type="match status" value="1"/>
</dbReference>
<dbReference type="OrthoDB" id="274622at2759"/>
<dbReference type="PANTHER" id="PTHR11545">
    <property type="entry name" value="RIBOSOMAL PROTEIN L13"/>
    <property type="match status" value="1"/>
</dbReference>
<dbReference type="RefSeq" id="XP_032810626.1">
    <property type="nucleotide sequence ID" value="XM_032954735.1"/>
</dbReference>
<evidence type="ECO:0000313" key="10">
    <source>
        <dbReference type="Proteomes" id="UP001318040"/>
    </source>
</evidence>
<dbReference type="CDD" id="cd00392">
    <property type="entry name" value="Ribosomal_L13"/>
    <property type="match status" value="1"/>
</dbReference>
<dbReference type="HOGENOM" id="CLU_082184_1_3_1"/>
<dbReference type="HAMAP" id="MF_01366">
    <property type="entry name" value="Ribosomal_uL13"/>
    <property type="match status" value="1"/>
</dbReference>
<evidence type="ECO:0000256" key="5">
    <source>
        <dbReference type="ARBA" id="ARBA00023274"/>
    </source>
</evidence>
<dbReference type="KEGG" id="pmrn:116942615"/>
<comment type="subcellular location">
    <subcellularLocation>
        <location evidence="1">Mitochondrion</location>
    </subcellularLocation>
</comment>
<dbReference type="InterPro" id="IPR005822">
    <property type="entry name" value="Ribosomal_uL13"/>
</dbReference>
<reference evidence="9" key="2">
    <citation type="submission" date="2025-05" db="UniProtKB">
        <authorList>
            <consortium name="Ensembl"/>
        </authorList>
    </citation>
    <scope>IDENTIFICATION</scope>
</reference>
<gene>
    <name evidence="9 11" type="primary">MRPL13</name>
</gene>
<sequence>MSSCSRVAQQWGTFSRMWYLLDARLQPPGKVAKLCAMHLKGQNKPIYHALNDCGDHVVVINTRHIAFSGNKWDQKVYSSHSGYAGGFKQVIAKDLHKKDPTAIVRLAVYGMLPSNLLRKTQMMRIHLFPDADIPEDIRRNLVQELEQPRVPPRTLRQYSKEDIEAFPRVWTPPKDFLWK</sequence>
<dbReference type="PIRSF" id="PIRSF002181">
    <property type="entry name" value="Ribosomal_L13"/>
    <property type="match status" value="1"/>
</dbReference>
<dbReference type="Proteomes" id="UP001318040">
    <property type="component" value="Chromosome 15"/>
</dbReference>
<evidence type="ECO:0000256" key="1">
    <source>
        <dbReference type="ARBA" id="ARBA00004173"/>
    </source>
</evidence>
<proteinExistence type="inferred from homology"/>
<organism evidence="9">
    <name type="scientific">Petromyzon marinus</name>
    <name type="common">Sea lamprey</name>
    <dbReference type="NCBI Taxonomy" id="7757"/>
    <lineage>
        <taxon>Eukaryota</taxon>
        <taxon>Metazoa</taxon>
        <taxon>Chordata</taxon>
        <taxon>Craniata</taxon>
        <taxon>Vertebrata</taxon>
        <taxon>Cyclostomata</taxon>
        <taxon>Hyperoartia</taxon>
        <taxon>Petromyzontiformes</taxon>
        <taxon>Petromyzontidae</taxon>
        <taxon>Petromyzon</taxon>
    </lineage>
</organism>
<dbReference type="GO" id="GO:0006412">
    <property type="term" value="P:translation"/>
    <property type="evidence" value="ECO:0007669"/>
    <property type="project" value="InterPro"/>
</dbReference>
<evidence type="ECO:0000313" key="11">
    <source>
        <dbReference type="RefSeq" id="XP_032810626.1"/>
    </source>
</evidence>
<dbReference type="FunFam" id="3.90.1180.10:FF:000030">
    <property type="entry name" value="39S ribosomal protein L13, mitochondrial"/>
    <property type="match status" value="1"/>
</dbReference>
<keyword evidence="4" id="KW-0496">Mitochondrion</keyword>
<dbReference type="InterPro" id="IPR036899">
    <property type="entry name" value="Ribosomal_uL13_sf"/>
</dbReference>
<evidence type="ECO:0000313" key="9">
    <source>
        <dbReference type="Ensembl" id="ENSPMAP00000008514.1"/>
    </source>
</evidence>
<comment type="similarity">
    <text evidence="2 8">Belongs to the universal ribosomal protein uL13 family.</text>
</comment>
<dbReference type="OMA" id="HKPIYTP"/>
<keyword evidence="3 8" id="KW-0689">Ribosomal protein</keyword>
<evidence type="ECO:0000256" key="6">
    <source>
        <dbReference type="ARBA" id="ARBA00068950"/>
    </source>
</evidence>
<dbReference type="AlphaFoldDB" id="S4RTH4"/>
<accession>S4RTH4</accession>
<dbReference type="InterPro" id="IPR023563">
    <property type="entry name" value="Ribosomal_uL13_CS"/>
</dbReference>
<dbReference type="Pfam" id="PF00572">
    <property type="entry name" value="Ribosomal_L13"/>
    <property type="match status" value="1"/>
</dbReference>
<dbReference type="STRING" id="7757.ENSPMAP00000008514"/>
<name>S4RTH4_PETMA</name>
<dbReference type="GO" id="GO:0017148">
    <property type="term" value="P:negative regulation of translation"/>
    <property type="evidence" value="ECO:0007669"/>
    <property type="project" value="TreeGrafter"/>
</dbReference>
<dbReference type="GeneID" id="116942615"/>
<dbReference type="GO" id="GO:0003729">
    <property type="term" value="F:mRNA binding"/>
    <property type="evidence" value="ECO:0007669"/>
    <property type="project" value="TreeGrafter"/>
</dbReference>
<keyword evidence="5 8" id="KW-0687">Ribonucleoprotein</keyword>
<dbReference type="PROSITE" id="PS00783">
    <property type="entry name" value="RIBOSOMAL_L13"/>
    <property type="match status" value="1"/>
</dbReference>
<dbReference type="NCBIfam" id="TIGR01066">
    <property type="entry name" value="rplM_bact"/>
    <property type="match status" value="1"/>
</dbReference>
<dbReference type="InterPro" id="IPR005823">
    <property type="entry name" value="Ribosomal_uL13_bac-type"/>
</dbReference>
<evidence type="ECO:0000256" key="8">
    <source>
        <dbReference type="RuleBase" id="RU003877"/>
    </source>
</evidence>
<dbReference type="SUPFAM" id="SSF52161">
    <property type="entry name" value="Ribosomal protein L13"/>
    <property type="match status" value="1"/>
</dbReference>
<evidence type="ECO:0000256" key="7">
    <source>
        <dbReference type="ARBA" id="ARBA00075605"/>
    </source>
</evidence>
<dbReference type="PANTHER" id="PTHR11545:SF2">
    <property type="entry name" value="LARGE RIBOSOMAL SUBUNIT PROTEIN UL13M"/>
    <property type="match status" value="1"/>
</dbReference>
<evidence type="ECO:0000256" key="3">
    <source>
        <dbReference type="ARBA" id="ARBA00022980"/>
    </source>
</evidence>
<dbReference type="CTD" id="28998"/>